<organism evidence="1">
    <name type="scientific">marine sediment metagenome</name>
    <dbReference type="NCBI Taxonomy" id="412755"/>
    <lineage>
        <taxon>unclassified sequences</taxon>
        <taxon>metagenomes</taxon>
        <taxon>ecological metagenomes</taxon>
    </lineage>
</organism>
<proteinExistence type="predicted"/>
<reference evidence="1" key="1">
    <citation type="journal article" date="2014" name="Front. Microbiol.">
        <title>High frequency of phylogenetically diverse reductive dehalogenase-homologous genes in deep subseafloor sedimentary metagenomes.</title>
        <authorList>
            <person name="Kawai M."/>
            <person name="Futagami T."/>
            <person name="Toyoda A."/>
            <person name="Takaki Y."/>
            <person name="Nishi S."/>
            <person name="Hori S."/>
            <person name="Arai W."/>
            <person name="Tsubouchi T."/>
            <person name="Morono Y."/>
            <person name="Uchiyama I."/>
            <person name="Ito T."/>
            <person name="Fujiyama A."/>
            <person name="Inagaki F."/>
            <person name="Takami H."/>
        </authorList>
    </citation>
    <scope>NUCLEOTIDE SEQUENCE</scope>
    <source>
        <strain evidence="1">Expedition CK06-06</strain>
    </source>
</reference>
<sequence length="32" mass="3644">FESQGVSLSAVDVVEHSYEIISQTRVRRKLPI</sequence>
<dbReference type="AlphaFoldDB" id="X0SJW9"/>
<dbReference type="EMBL" id="BARS01005962">
    <property type="protein sequence ID" value="GAF81309.1"/>
    <property type="molecule type" value="Genomic_DNA"/>
</dbReference>
<evidence type="ECO:0000313" key="1">
    <source>
        <dbReference type="EMBL" id="GAF81309.1"/>
    </source>
</evidence>
<comment type="caution">
    <text evidence="1">The sequence shown here is derived from an EMBL/GenBank/DDBJ whole genome shotgun (WGS) entry which is preliminary data.</text>
</comment>
<accession>X0SJW9</accession>
<protein>
    <submittedName>
        <fullName evidence="1">Uncharacterized protein</fullName>
    </submittedName>
</protein>
<name>X0SJW9_9ZZZZ</name>
<gene>
    <name evidence="1" type="ORF">S01H1_11686</name>
</gene>
<feature type="non-terminal residue" evidence="1">
    <location>
        <position position="1"/>
    </location>
</feature>